<reference evidence="1 2" key="1">
    <citation type="submission" date="2012-05" db="EMBL/GenBank/DDBJ databases">
        <title>Recombination and specialization in a pathogen metapopulation.</title>
        <authorList>
            <person name="Gardiner A."/>
            <person name="Kemen E."/>
            <person name="Schultz-Larsen T."/>
            <person name="MacLean D."/>
            <person name="Van Oosterhout C."/>
            <person name="Jones J.D.G."/>
        </authorList>
    </citation>
    <scope>NUCLEOTIDE SEQUENCE [LARGE SCALE GENOMIC DNA]</scope>
    <source>
        <strain evidence="1 2">Ac Nc2</strain>
    </source>
</reference>
<dbReference type="AlphaFoldDB" id="A0A024FWF0"/>
<sequence length="173" mass="19959">MPQNRSQRNYARNKIICTKNTSKCLSPPKGSFVAESVIVAICIRFKFKISIFFFFDEKVKSPVIDHPILQEKLSEHLYHFLCRVHGTVAVFVISVSQITFSMLQHSFLIIFLGCTLFISRDSSSCQLFFNFIQLTRRSTIPNNEIHDSSGNHFPYLSDISRESYSILRPKNTN</sequence>
<name>A0A024FWF0_9STRA</name>
<proteinExistence type="predicted"/>
<comment type="caution">
    <text evidence="1">The sequence shown here is derived from an EMBL/GenBank/DDBJ whole genome shotgun (WGS) entry which is preliminary data.</text>
</comment>
<gene>
    <name evidence="1" type="ORF">BN9_128190</name>
</gene>
<dbReference type="InParanoid" id="A0A024FWF0"/>
<organism evidence="1 2">
    <name type="scientific">Albugo candida</name>
    <dbReference type="NCBI Taxonomy" id="65357"/>
    <lineage>
        <taxon>Eukaryota</taxon>
        <taxon>Sar</taxon>
        <taxon>Stramenopiles</taxon>
        <taxon>Oomycota</taxon>
        <taxon>Peronosporomycetes</taxon>
        <taxon>Albuginales</taxon>
        <taxon>Albuginaceae</taxon>
        <taxon>Albugo</taxon>
    </lineage>
</organism>
<protein>
    <submittedName>
        <fullName evidence="1">Uncharacterized protein</fullName>
    </submittedName>
</protein>
<dbReference type="Proteomes" id="UP000053237">
    <property type="component" value="Unassembled WGS sequence"/>
</dbReference>
<keyword evidence="2" id="KW-1185">Reference proteome</keyword>
<evidence type="ECO:0000313" key="1">
    <source>
        <dbReference type="EMBL" id="CCI11371.1"/>
    </source>
</evidence>
<dbReference type="EMBL" id="CAIX01000975">
    <property type="protein sequence ID" value="CCI11371.1"/>
    <property type="molecule type" value="Genomic_DNA"/>
</dbReference>
<evidence type="ECO:0000313" key="2">
    <source>
        <dbReference type="Proteomes" id="UP000053237"/>
    </source>
</evidence>
<accession>A0A024FWF0</accession>